<dbReference type="InterPro" id="IPR041664">
    <property type="entry name" value="AAA_16"/>
</dbReference>
<keyword evidence="2" id="KW-0067">ATP-binding</keyword>
<protein>
    <submittedName>
        <fullName evidence="5">AAA family ATPase</fullName>
    </submittedName>
</protein>
<accession>A0ABQ0C064</accession>
<dbReference type="Proteomes" id="UP001600941">
    <property type="component" value="Unassembled WGS sequence"/>
</dbReference>
<gene>
    <name evidence="5" type="ORF">K340107D12_48280</name>
</gene>
<comment type="caution">
    <text evidence="5">The sequence shown here is derived from an EMBL/GenBank/DDBJ whole genome shotgun (WGS) entry which is preliminary data.</text>
</comment>
<dbReference type="PROSITE" id="PS50005">
    <property type="entry name" value="TPR"/>
    <property type="match status" value="1"/>
</dbReference>
<dbReference type="RefSeq" id="WP_227209838.1">
    <property type="nucleotide sequence ID" value="NZ_BAABZQ010000001.1"/>
</dbReference>
<feature type="repeat" description="TPR" evidence="3">
    <location>
        <begin position="864"/>
        <end position="897"/>
    </location>
</feature>
<keyword evidence="3" id="KW-0802">TPR repeat</keyword>
<proteinExistence type="predicted"/>
<dbReference type="InterPro" id="IPR019734">
    <property type="entry name" value="TPR_rpt"/>
</dbReference>
<evidence type="ECO:0000256" key="2">
    <source>
        <dbReference type="ARBA" id="ARBA00022840"/>
    </source>
</evidence>
<dbReference type="EMBL" id="BAABZQ010000001">
    <property type="protein sequence ID" value="GAA6502012.1"/>
    <property type="molecule type" value="Genomic_DNA"/>
</dbReference>
<dbReference type="InterPro" id="IPR005158">
    <property type="entry name" value="BTAD"/>
</dbReference>
<dbReference type="Gene3D" id="1.25.40.10">
    <property type="entry name" value="Tetratricopeptide repeat domain"/>
    <property type="match status" value="2"/>
</dbReference>
<evidence type="ECO:0000256" key="3">
    <source>
        <dbReference type="PROSITE-ProRule" id="PRU00339"/>
    </source>
</evidence>
<evidence type="ECO:0000313" key="6">
    <source>
        <dbReference type="Proteomes" id="UP001600941"/>
    </source>
</evidence>
<name>A0ABQ0C064_9FIRM</name>
<evidence type="ECO:0000313" key="5">
    <source>
        <dbReference type="EMBL" id="GAA6502012.1"/>
    </source>
</evidence>
<reference evidence="5 6" key="1">
    <citation type="submission" date="2024-04" db="EMBL/GenBank/DDBJ databases">
        <title>Defined microbial consortia suppress multidrug-resistant proinflammatory Enterobacteriaceae via ecological control.</title>
        <authorList>
            <person name="Furuichi M."/>
            <person name="Kawaguchi T."/>
            <person name="Pust M."/>
            <person name="Yasuma K."/>
            <person name="Plichta D."/>
            <person name="Hasegawa N."/>
            <person name="Ohya T."/>
            <person name="Bhattarai S."/>
            <person name="Sasajima S."/>
            <person name="Aoto Y."/>
            <person name="Tuganbaev T."/>
            <person name="Yaginuma M."/>
            <person name="Ueda M."/>
            <person name="Okahashi N."/>
            <person name="Amafuji K."/>
            <person name="Kiridooshi Y."/>
            <person name="Sugita K."/>
            <person name="Strazar M."/>
            <person name="Skelly A."/>
            <person name="Suda W."/>
            <person name="Hattori M."/>
            <person name="Nakamoto N."/>
            <person name="Caballero S."/>
            <person name="Norman J."/>
            <person name="Olle B."/>
            <person name="Tanoue T."/>
            <person name="Arita M."/>
            <person name="Bucci V."/>
            <person name="Atarashi K."/>
            <person name="Xavier R."/>
            <person name="Honda K."/>
        </authorList>
    </citation>
    <scope>NUCLEOTIDE SEQUENCE [LARGE SCALE GENOMIC DNA]</scope>
    <source>
        <strain evidence="6">k34-0107-D12</strain>
    </source>
</reference>
<dbReference type="SMART" id="SM01043">
    <property type="entry name" value="BTAD"/>
    <property type="match status" value="1"/>
</dbReference>
<dbReference type="SMART" id="SM00028">
    <property type="entry name" value="TPR"/>
    <property type="match status" value="2"/>
</dbReference>
<dbReference type="Gene3D" id="3.40.50.300">
    <property type="entry name" value="P-loop containing nucleotide triphosphate hydrolases"/>
    <property type="match status" value="1"/>
</dbReference>
<dbReference type="InterPro" id="IPR027417">
    <property type="entry name" value="P-loop_NTPase"/>
</dbReference>
<evidence type="ECO:0000256" key="1">
    <source>
        <dbReference type="ARBA" id="ARBA00022741"/>
    </source>
</evidence>
<keyword evidence="1" id="KW-0547">Nucleotide-binding</keyword>
<dbReference type="PANTHER" id="PTHR16305:SF28">
    <property type="entry name" value="GUANYLATE CYCLASE DOMAIN-CONTAINING PROTEIN"/>
    <property type="match status" value="1"/>
</dbReference>
<dbReference type="InterPro" id="IPR011990">
    <property type="entry name" value="TPR-like_helical_dom_sf"/>
</dbReference>
<evidence type="ECO:0000259" key="4">
    <source>
        <dbReference type="SMART" id="SM01043"/>
    </source>
</evidence>
<sequence>MSQQLAVSMLGSPSILLDGSPLVFPYRQAEAILYYLFLNKAVNKYTLADLIWEDKCSEEKTNSNLRNAFYIIRKNLGKDFLVKESGDIIRINPALFPMLDTDLFLKDEDNTGLYRGDFLEGFYLKNNVSFNEWVTNTRQVFKAHYLKKLHRAISRHYDSGNFELCESLCQKQMQINEFDETAYKYLMQIYLSRKEYTQALHIYNCLESLLEQELFETPAKEIQDLALAIEQTWNEEVNKILEGKKELKSPRHISSVFCGREAELERMEKNLSSLGQDDPVRHMLLLGEAGVGKTRLANQALSAQNLPADTLLLTSRCYCAEEKYILKPWQKPVRELLQYLTDTGNAAQHMSLVQSIQALFPFTQGQCHPMPDADDISTLDYKSIQSIFVNGLIRLSCCVPLVFFFDDIQWADKVSLSLMRDIITSLKDYSRQNLLFLFAARSGLEGDAERFAEDMCSIGQLEYIAVNRFDYRDTISLASCLLPGYAFTDSVKEQLFHETEGNALFITEAVNTIKYHGSPDDITPNMRNIIKQRVAPVPPEYRQILNLVSIFFDGVSYDCLSVLSRKEDYELVEILEYLLNKDLLKEDMDQENTFFSFSHQKIMEYVYDEMSWTKKRILHNKAGHYLEGRLLGGPADMALYPKLIFHFERGANRQKYLKYAVKYLYNYLNVTHEFFPIIGHNLTLFTLDMREETSDRLSADLSSIEDLLYTVENKVNESSFELFDGENSREEQLEILSDYLHMIGRHYIRICSYEKGLSYIFKLKELNRQTPTPFQLTKLLQANRQLICVYINRYEPDKMEEIVSESLQLLAHTDFTDEVAIWKRLQGLGDIMKGSLKKGISHLQEAIAIFSNSPARDEHLYNLAAAYSWIGEAFRHSMEYEKAMEYYEKALKISGSNFLVSGVSVFYAYAGMAACDNGSLCSAEKYLTESIARYEQGNLMWGRSLPYSYYSRILLEKGACSEALAHLKTALGYAEKLENPYEMGIIYRIYAQIKAGIYSACDNDISVQNALPADAAYYYHEACRMLRDVYSPVDEQYLDAVAEKISEN</sequence>
<dbReference type="Pfam" id="PF13191">
    <property type="entry name" value="AAA_16"/>
    <property type="match status" value="1"/>
</dbReference>
<feature type="domain" description="Bacterial transcriptional activator" evidence="4">
    <location>
        <begin position="99"/>
        <end position="230"/>
    </location>
</feature>
<dbReference type="PANTHER" id="PTHR16305">
    <property type="entry name" value="TESTICULAR SOLUBLE ADENYLYL CYCLASE"/>
    <property type="match status" value="1"/>
</dbReference>
<dbReference type="PROSITE" id="PS50293">
    <property type="entry name" value="TPR_REGION"/>
    <property type="match status" value="1"/>
</dbReference>
<dbReference type="Gene3D" id="1.10.10.10">
    <property type="entry name" value="Winged helix-like DNA-binding domain superfamily/Winged helix DNA-binding domain"/>
    <property type="match status" value="1"/>
</dbReference>
<dbReference type="InterPro" id="IPR036388">
    <property type="entry name" value="WH-like_DNA-bd_sf"/>
</dbReference>
<organism evidence="5 6">
    <name type="scientific">Blautia parvula</name>
    <dbReference type="NCBI Taxonomy" id="2877527"/>
    <lineage>
        <taxon>Bacteria</taxon>
        <taxon>Bacillati</taxon>
        <taxon>Bacillota</taxon>
        <taxon>Clostridia</taxon>
        <taxon>Lachnospirales</taxon>
        <taxon>Lachnospiraceae</taxon>
        <taxon>Blautia</taxon>
    </lineage>
</organism>
<dbReference type="Pfam" id="PF03704">
    <property type="entry name" value="BTAD"/>
    <property type="match status" value="1"/>
</dbReference>
<keyword evidence="6" id="KW-1185">Reference proteome</keyword>
<dbReference type="SUPFAM" id="SSF52540">
    <property type="entry name" value="P-loop containing nucleoside triphosphate hydrolases"/>
    <property type="match status" value="1"/>
</dbReference>
<dbReference type="SUPFAM" id="SSF48452">
    <property type="entry name" value="TPR-like"/>
    <property type="match status" value="2"/>
</dbReference>